<proteinExistence type="predicted"/>
<evidence type="ECO:0000313" key="1">
    <source>
        <dbReference type="EMBL" id="RDS81545.1"/>
    </source>
</evidence>
<dbReference type="RefSeq" id="WP_115495418.1">
    <property type="nucleotide sequence ID" value="NZ_QRBE01000005.1"/>
</dbReference>
<dbReference type="EMBL" id="QRBE01000005">
    <property type="protein sequence ID" value="RDS81545.1"/>
    <property type="molecule type" value="Genomic_DNA"/>
</dbReference>
<reference evidence="1 2" key="1">
    <citation type="submission" date="2018-07" db="EMBL/GenBank/DDBJ databases">
        <title>Dyella monticola sp. nov. and Dyella psychrodurans sp. nov. isolated from monsoon evergreen broad-leaved forest soil of Dinghu Mountain, China.</title>
        <authorList>
            <person name="Gao Z."/>
            <person name="Qiu L."/>
        </authorList>
    </citation>
    <scope>NUCLEOTIDE SEQUENCE [LARGE SCALE GENOMIC DNA]</scope>
    <source>
        <strain evidence="1 2">4G-K06</strain>
    </source>
</reference>
<keyword evidence="2" id="KW-1185">Reference proteome</keyword>
<comment type="caution">
    <text evidence="1">The sequence shown here is derived from an EMBL/GenBank/DDBJ whole genome shotgun (WGS) entry which is preliminary data.</text>
</comment>
<organism evidence="1 2">
    <name type="scientific">Dyella monticola</name>
    <dbReference type="NCBI Taxonomy" id="1927958"/>
    <lineage>
        <taxon>Bacteria</taxon>
        <taxon>Pseudomonadati</taxon>
        <taxon>Pseudomonadota</taxon>
        <taxon>Gammaproteobacteria</taxon>
        <taxon>Lysobacterales</taxon>
        <taxon>Rhodanobacteraceae</taxon>
        <taxon>Dyella</taxon>
    </lineage>
</organism>
<dbReference type="AlphaFoldDB" id="A0A370X013"/>
<evidence type="ECO:0000313" key="2">
    <source>
        <dbReference type="Proteomes" id="UP000254258"/>
    </source>
</evidence>
<sequence>MIRRRGPGYELLRYGRVLGPDALHPDDRDSSEVYYLTGNGSRRGWINLSDEAIHAGWRKG</sequence>
<name>A0A370X013_9GAMM</name>
<protein>
    <submittedName>
        <fullName evidence="1">Uncharacterized protein</fullName>
    </submittedName>
</protein>
<gene>
    <name evidence="1" type="ORF">DWU98_09915</name>
</gene>
<dbReference type="Proteomes" id="UP000254258">
    <property type="component" value="Unassembled WGS sequence"/>
</dbReference>
<accession>A0A370X013</accession>
<dbReference type="OrthoDB" id="1491023at2"/>